<protein>
    <recommendedName>
        <fullName evidence="4">Membrane protein 6-pyruvoyl-tetrahydropterin synthase-related domain-containing protein</fullName>
    </recommendedName>
</protein>
<accession>D2R706</accession>
<sequence>MVLLRNVLIQAQGSLARLALWLDAGASEPWQRDHRRGLFSCAVGLIVVAAMLLGIEHYSPLFFLQDDNYTQFFPAMLHGCRCLEAGEFPDWNPYQFLGAPLADRGTYALTYPPTYASYALAKCLGDERYTIEIFCIGHLLGGYLAMWWCGARVGLHPWLRVALGVSLALSGYALIAGRSWYYMTPLYLWGPLAAGCYAWLSSTKYQRLATLLLGVSLGALFHAGNAQMWFYVMLGVLGATLLDYARECSADRGSVKLTICRIVALTLGVAIAAPLLLTQLEGTSGINRQGGLGTGIYEALNSILWPMPLQFSSHVDGREPTEAGVYFGSMYFFGGVFAWLALASLVEVVVRRSQCKLLHSAVWWGLVVFLLLALGPATPLWGLHQVLPILSKFSYPIKFLPFVAFFTLLWGAMVLQSIAGASRWWNLVAIVFSLASIGLTLHDASFPKPSFCTFSGNNYPALAPDIAAMFPPPSLLRVKPEMPARYPAEDYSTSLGHNFASYYQIPSVDGYDPLVSTWPASQRIATNLRNDRMLREYGVAAVLIYHWGTLDELLHREQTPQPTSRSMLRVIEVKDPRGLIWTAELDSKAFACRQKLSSFEATCAPASRASQGTLNFLYLKRSVVRCNGVRVLCKEDPLGRIQFDMPVGTTEVRLTYEPRWGSGLMLGGVLFVASLGLLTWLPRVNEVVVTARGQLLHRCKRFHDYWGVNILARNNSAYARWALVLGVGGLYRQVLTLLIPIIALDRVMAMGDMVMLRMGQFGYRLSEWAILENVACAAAFAAVIKIAMLHRTGEWKSTSERIFFQYSYAIMLALAAASIGMLLLLKLGHGGVDLRWPALLGGLRKSIPLPVALALLIVALGAMWLALAPRSKRREKHPSPVIDWLARQRRFVVGMPTAAALLTSLHLMPAMLTPARIFWVLMIGYLLLPTVARRLIWMWRWRPEPRS</sequence>
<dbReference type="KEGG" id="psl:Psta_4567"/>
<dbReference type="eggNOG" id="ENOG502ZGB7">
    <property type="taxonomic scope" value="Bacteria"/>
</dbReference>
<evidence type="ECO:0000313" key="2">
    <source>
        <dbReference type="EMBL" id="ADB19209.1"/>
    </source>
</evidence>
<reference evidence="2 3" key="1">
    <citation type="journal article" date="2009" name="Stand. Genomic Sci.">
        <title>Complete genome sequence of Pirellula staleyi type strain (ATCC 27377).</title>
        <authorList>
            <person name="Clum A."/>
            <person name="Tindall B.J."/>
            <person name="Sikorski J."/>
            <person name="Ivanova N."/>
            <person name="Mavrommatis K."/>
            <person name="Lucas S."/>
            <person name="Glavina del Rio T."/>
            <person name="Nolan M."/>
            <person name="Chen F."/>
            <person name="Tice H."/>
            <person name="Pitluck S."/>
            <person name="Cheng J.F."/>
            <person name="Chertkov O."/>
            <person name="Brettin T."/>
            <person name="Han C."/>
            <person name="Detter J.C."/>
            <person name="Kuske C."/>
            <person name="Bruce D."/>
            <person name="Goodwin L."/>
            <person name="Ovchinikova G."/>
            <person name="Pati A."/>
            <person name="Mikhailova N."/>
            <person name="Chen A."/>
            <person name="Palaniappan K."/>
            <person name="Land M."/>
            <person name="Hauser L."/>
            <person name="Chang Y.J."/>
            <person name="Jeffries C.D."/>
            <person name="Chain P."/>
            <person name="Rohde M."/>
            <person name="Goker M."/>
            <person name="Bristow J."/>
            <person name="Eisen J.A."/>
            <person name="Markowitz V."/>
            <person name="Hugenholtz P."/>
            <person name="Kyrpides N.C."/>
            <person name="Klenk H.P."/>
            <person name="Lapidus A."/>
        </authorList>
    </citation>
    <scope>NUCLEOTIDE SEQUENCE [LARGE SCALE GENOMIC DNA]</scope>
    <source>
        <strain evidence="3">ATCC 27377 / DSM 6068 / ICPB 4128</strain>
    </source>
</reference>
<feature type="transmembrane region" description="Helical" evidence="1">
    <location>
        <begin position="917"/>
        <end position="936"/>
    </location>
</feature>
<evidence type="ECO:0000256" key="1">
    <source>
        <dbReference type="SAM" id="Phobius"/>
    </source>
</evidence>
<feature type="transmembrane region" description="Helical" evidence="1">
    <location>
        <begin position="207"/>
        <end position="223"/>
    </location>
</feature>
<dbReference type="EMBL" id="CP001848">
    <property type="protein sequence ID" value="ADB19209.1"/>
    <property type="molecule type" value="Genomic_DNA"/>
</dbReference>
<feature type="transmembrane region" description="Helical" evidence="1">
    <location>
        <begin position="157"/>
        <end position="175"/>
    </location>
</feature>
<feature type="transmembrane region" description="Helical" evidence="1">
    <location>
        <begin position="257"/>
        <end position="277"/>
    </location>
</feature>
<feature type="transmembrane region" description="Helical" evidence="1">
    <location>
        <begin position="393"/>
        <end position="412"/>
    </location>
</feature>
<dbReference type="OrthoDB" id="134970at2"/>
<dbReference type="Proteomes" id="UP000001887">
    <property type="component" value="Chromosome"/>
</dbReference>
<dbReference type="HOGENOM" id="CLU_310538_0_0_0"/>
<keyword evidence="1" id="KW-1133">Transmembrane helix</keyword>
<dbReference type="AlphaFoldDB" id="D2R706"/>
<feature type="transmembrane region" description="Helical" evidence="1">
    <location>
        <begin position="660"/>
        <end position="681"/>
    </location>
</feature>
<dbReference type="STRING" id="530564.Psta_4567"/>
<feature type="transmembrane region" description="Helical" evidence="1">
    <location>
        <begin position="847"/>
        <end position="867"/>
    </location>
</feature>
<proteinExistence type="predicted"/>
<feature type="transmembrane region" description="Helical" evidence="1">
    <location>
        <begin position="721"/>
        <end position="748"/>
    </location>
</feature>
<feature type="transmembrane region" description="Helical" evidence="1">
    <location>
        <begin position="891"/>
        <end position="911"/>
    </location>
</feature>
<keyword evidence="1" id="KW-0472">Membrane</keyword>
<feature type="transmembrane region" description="Helical" evidence="1">
    <location>
        <begin position="362"/>
        <end position="381"/>
    </location>
</feature>
<feature type="transmembrane region" description="Helical" evidence="1">
    <location>
        <begin position="424"/>
        <end position="442"/>
    </location>
</feature>
<feature type="transmembrane region" description="Helical" evidence="1">
    <location>
        <begin position="37"/>
        <end position="55"/>
    </location>
</feature>
<feature type="transmembrane region" description="Helical" evidence="1">
    <location>
        <begin position="808"/>
        <end position="827"/>
    </location>
</feature>
<keyword evidence="1" id="KW-0812">Transmembrane</keyword>
<organism evidence="2 3">
    <name type="scientific">Pirellula staleyi (strain ATCC 27377 / DSM 6068 / ICPB 4128)</name>
    <name type="common">Pirella staleyi</name>
    <dbReference type="NCBI Taxonomy" id="530564"/>
    <lineage>
        <taxon>Bacteria</taxon>
        <taxon>Pseudomonadati</taxon>
        <taxon>Planctomycetota</taxon>
        <taxon>Planctomycetia</taxon>
        <taxon>Pirellulales</taxon>
        <taxon>Pirellulaceae</taxon>
        <taxon>Pirellula</taxon>
    </lineage>
</organism>
<evidence type="ECO:0008006" key="4">
    <source>
        <dbReference type="Google" id="ProtNLM"/>
    </source>
</evidence>
<gene>
    <name evidence="2" type="ordered locus">Psta_4567</name>
</gene>
<name>D2R706_PIRSD</name>
<feature type="transmembrane region" description="Helical" evidence="1">
    <location>
        <begin position="330"/>
        <end position="350"/>
    </location>
</feature>
<evidence type="ECO:0000313" key="3">
    <source>
        <dbReference type="Proteomes" id="UP000001887"/>
    </source>
</evidence>
<feature type="transmembrane region" description="Helical" evidence="1">
    <location>
        <begin position="129"/>
        <end position="150"/>
    </location>
</feature>
<feature type="transmembrane region" description="Helical" evidence="1">
    <location>
        <begin position="181"/>
        <end position="200"/>
    </location>
</feature>
<keyword evidence="3" id="KW-1185">Reference proteome</keyword>
<feature type="transmembrane region" description="Helical" evidence="1">
    <location>
        <begin position="768"/>
        <end position="787"/>
    </location>
</feature>